<keyword evidence="1" id="KW-0805">Transcription regulation</keyword>
<dbReference type="PANTHER" id="PTHR43280:SF32">
    <property type="entry name" value="TRANSCRIPTIONAL REGULATORY PROTEIN"/>
    <property type="match status" value="1"/>
</dbReference>
<dbReference type="EMBL" id="RQGD01000008">
    <property type="protein sequence ID" value="TGL62960.1"/>
    <property type="molecule type" value="Genomic_DNA"/>
</dbReference>
<evidence type="ECO:0000256" key="1">
    <source>
        <dbReference type="ARBA" id="ARBA00023015"/>
    </source>
</evidence>
<evidence type="ECO:0000256" key="2">
    <source>
        <dbReference type="ARBA" id="ARBA00023125"/>
    </source>
</evidence>
<dbReference type="AlphaFoldDB" id="A0A4V3JS20"/>
<protein>
    <submittedName>
        <fullName evidence="5">Helix-turn-helix domain-containing protein</fullName>
    </submittedName>
</protein>
<dbReference type="InterPro" id="IPR009057">
    <property type="entry name" value="Homeodomain-like_sf"/>
</dbReference>
<dbReference type="GO" id="GO:0003700">
    <property type="term" value="F:DNA-binding transcription factor activity"/>
    <property type="evidence" value="ECO:0007669"/>
    <property type="project" value="InterPro"/>
</dbReference>
<comment type="caution">
    <text evidence="5">The sequence shown here is derived from an EMBL/GenBank/DDBJ whole genome shotgun (WGS) entry which is preliminary data.</text>
</comment>
<dbReference type="SUPFAM" id="SSF46689">
    <property type="entry name" value="Homeodomain-like"/>
    <property type="match status" value="1"/>
</dbReference>
<dbReference type="Proteomes" id="UP000297693">
    <property type="component" value="Unassembled WGS sequence"/>
</dbReference>
<dbReference type="InterPro" id="IPR018060">
    <property type="entry name" value="HTH_AraC"/>
</dbReference>
<keyword evidence="6" id="KW-1185">Reference proteome</keyword>
<evidence type="ECO:0000256" key="3">
    <source>
        <dbReference type="ARBA" id="ARBA00023163"/>
    </source>
</evidence>
<gene>
    <name evidence="5" type="ORF">EHQ58_02075</name>
</gene>
<dbReference type="InterPro" id="IPR020449">
    <property type="entry name" value="Tscrpt_reg_AraC-type_HTH"/>
</dbReference>
<evidence type="ECO:0000313" key="5">
    <source>
        <dbReference type="EMBL" id="TGL62960.1"/>
    </source>
</evidence>
<sequence length="292" mass="33857">MENKNSFTLIDEQNGNLALKILPFQDRSFFDHIQRLNYFSVLLILEGDGIIKADYSEFNLRKDLLLCFAPYQPFLIQASSRLQGIALHFHSDFFCILKHHKEISCNGVLFNNAYSSPIVYLLEEERIEFIKLIESMKKEMVATQIAQYEAIISYLKLFLINASRIKVSQNPVQQTSVNELAEPMLVQKLKDSIELNFRAKRSLSDYANLLNINSRSLGTLSKKYFNKTITDLISERIIIEAKRELYLTSKSVKEIAYELGFSDEFYFSRFFKNTVDISPSNYRETVGFARAE</sequence>
<organism evidence="5 6">
    <name type="scientific">Leptospira ognonensis</name>
    <dbReference type="NCBI Taxonomy" id="2484945"/>
    <lineage>
        <taxon>Bacteria</taxon>
        <taxon>Pseudomonadati</taxon>
        <taxon>Spirochaetota</taxon>
        <taxon>Spirochaetia</taxon>
        <taxon>Leptospirales</taxon>
        <taxon>Leptospiraceae</taxon>
        <taxon>Leptospira</taxon>
    </lineage>
</organism>
<dbReference type="OrthoDB" id="9799319at2"/>
<accession>A0A4V3JS20</accession>
<keyword evidence="3" id="KW-0804">Transcription</keyword>
<dbReference type="PANTHER" id="PTHR43280">
    <property type="entry name" value="ARAC-FAMILY TRANSCRIPTIONAL REGULATOR"/>
    <property type="match status" value="1"/>
</dbReference>
<dbReference type="GO" id="GO:0043565">
    <property type="term" value="F:sequence-specific DNA binding"/>
    <property type="evidence" value="ECO:0007669"/>
    <property type="project" value="InterPro"/>
</dbReference>
<proteinExistence type="predicted"/>
<keyword evidence="2" id="KW-0238">DNA-binding</keyword>
<dbReference type="RefSeq" id="WP_135621683.1">
    <property type="nucleotide sequence ID" value="NZ_RQGD01000008.1"/>
</dbReference>
<dbReference type="PRINTS" id="PR00032">
    <property type="entry name" value="HTHARAC"/>
</dbReference>
<dbReference type="Pfam" id="PF12833">
    <property type="entry name" value="HTH_18"/>
    <property type="match status" value="1"/>
</dbReference>
<evidence type="ECO:0000259" key="4">
    <source>
        <dbReference type="PROSITE" id="PS01124"/>
    </source>
</evidence>
<feature type="domain" description="HTH araC/xylS-type" evidence="4">
    <location>
        <begin position="187"/>
        <end position="285"/>
    </location>
</feature>
<reference evidence="5" key="1">
    <citation type="journal article" date="2019" name="PLoS Negl. Trop. Dis.">
        <title>Revisiting the worldwide diversity of Leptospira species in the environment.</title>
        <authorList>
            <person name="Vincent A.T."/>
            <person name="Schiettekatte O."/>
            <person name="Bourhy P."/>
            <person name="Veyrier F.J."/>
            <person name="Picardeau M."/>
        </authorList>
    </citation>
    <scope>NUCLEOTIDE SEQUENCE [LARGE SCALE GENOMIC DNA]</scope>
    <source>
        <strain evidence="5">201702476</strain>
    </source>
</reference>
<dbReference type="SMART" id="SM00342">
    <property type="entry name" value="HTH_ARAC"/>
    <property type="match status" value="1"/>
</dbReference>
<evidence type="ECO:0000313" key="6">
    <source>
        <dbReference type="Proteomes" id="UP000297693"/>
    </source>
</evidence>
<dbReference type="PROSITE" id="PS01124">
    <property type="entry name" value="HTH_ARAC_FAMILY_2"/>
    <property type="match status" value="1"/>
</dbReference>
<dbReference type="Gene3D" id="1.10.10.60">
    <property type="entry name" value="Homeodomain-like"/>
    <property type="match status" value="2"/>
</dbReference>
<name>A0A4V3JS20_9LEPT</name>